<evidence type="ECO:0000259" key="1">
    <source>
        <dbReference type="PROSITE" id="PS50987"/>
    </source>
</evidence>
<dbReference type="PRINTS" id="PR00778">
    <property type="entry name" value="HTHARSR"/>
</dbReference>
<dbReference type="CDD" id="cd00090">
    <property type="entry name" value="HTH_ARSR"/>
    <property type="match status" value="1"/>
</dbReference>
<dbReference type="Proteomes" id="UP000653343">
    <property type="component" value="Unassembled WGS sequence"/>
</dbReference>
<dbReference type="SMART" id="SM00418">
    <property type="entry name" value="HTH_ARSR"/>
    <property type="match status" value="1"/>
</dbReference>
<comment type="caution">
    <text evidence="2">The sequence shown here is derived from an EMBL/GenBank/DDBJ whole genome shotgun (WGS) entry which is preliminary data.</text>
</comment>
<dbReference type="InterPro" id="IPR011991">
    <property type="entry name" value="ArsR-like_HTH"/>
</dbReference>
<dbReference type="PANTHER" id="PTHR39168:SF1">
    <property type="entry name" value="TRANSCRIPTIONAL REGULATORY PROTEIN"/>
    <property type="match status" value="1"/>
</dbReference>
<evidence type="ECO:0000313" key="2">
    <source>
        <dbReference type="EMBL" id="GGX34188.1"/>
    </source>
</evidence>
<dbReference type="InterPro" id="IPR052543">
    <property type="entry name" value="HTH_Metal-responsive_Reg"/>
</dbReference>
<dbReference type="RefSeq" id="WP_189355876.1">
    <property type="nucleotide sequence ID" value="NZ_BMYU01000002.1"/>
</dbReference>
<dbReference type="InterPro" id="IPR001845">
    <property type="entry name" value="HTH_ArsR_DNA-bd_dom"/>
</dbReference>
<protein>
    <submittedName>
        <fullName evidence="2">Transcriptional regulator</fullName>
    </submittedName>
</protein>
<name>A0ABQ2XTW7_9BURK</name>
<dbReference type="EMBL" id="BMYU01000002">
    <property type="protein sequence ID" value="GGX34188.1"/>
    <property type="molecule type" value="Genomic_DNA"/>
</dbReference>
<gene>
    <name evidence="2" type="ORF">GCM10010946_09170</name>
</gene>
<proteinExistence type="predicted"/>
<sequence length="247" mass="26902">MKDGPNIVAIAALIGDHARAEVLTALMSGMALTATELAEIAGVSRQTISSHMAKLLEAGLVAVEAQGRHRYFRLANEDVAQLLESLMNVAFRSGALRLRSSPREPALRKARVCYDHLAGELGVLVYDRLLQAACLTVGEQGMALTAHGQQVLSQIGITPEDLTPGKRPVCRHCLDWSERRHHLAGLLGNLLLLRFTALGWGRRLPDSRVFAFSAGGEQNLLRWLSDADRQHSSKTNHNDIISQGTSC</sequence>
<dbReference type="NCBIfam" id="NF033788">
    <property type="entry name" value="HTH_metalloreg"/>
    <property type="match status" value="1"/>
</dbReference>
<dbReference type="PROSITE" id="PS50987">
    <property type="entry name" value="HTH_ARSR_2"/>
    <property type="match status" value="1"/>
</dbReference>
<dbReference type="PANTHER" id="PTHR39168">
    <property type="entry name" value="TRANSCRIPTIONAL REGULATOR-RELATED"/>
    <property type="match status" value="1"/>
</dbReference>
<dbReference type="Pfam" id="PF12840">
    <property type="entry name" value="HTH_20"/>
    <property type="match status" value="1"/>
</dbReference>
<feature type="domain" description="HTH arsR-type" evidence="1">
    <location>
        <begin position="1"/>
        <end position="94"/>
    </location>
</feature>
<evidence type="ECO:0000313" key="3">
    <source>
        <dbReference type="Proteomes" id="UP000653343"/>
    </source>
</evidence>
<accession>A0ABQ2XTW7</accession>
<dbReference type="InterPro" id="IPR036390">
    <property type="entry name" value="WH_DNA-bd_sf"/>
</dbReference>
<keyword evidence="3" id="KW-1185">Reference proteome</keyword>
<dbReference type="SUPFAM" id="SSF46785">
    <property type="entry name" value="Winged helix' DNA-binding domain"/>
    <property type="match status" value="1"/>
</dbReference>
<reference evidence="3" key="1">
    <citation type="journal article" date="2019" name="Int. J. Syst. Evol. Microbiol.">
        <title>The Global Catalogue of Microorganisms (GCM) 10K type strain sequencing project: providing services to taxonomists for standard genome sequencing and annotation.</title>
        <authorList>
            <consortium name="The Broad Institute Genomics Platform"/>
            <consortium name="The Broad Institute Genome Sequencing Center for Infectious Disease"/>
            <person name="Wu L."/>
            <person name="Ma J."/>
        </authorList>
    </citation>
    <scope>NUCLEOTIDE SEQUENCE [LARGE SCALE GENOMIC DNA]</scope>
    <source>
        <strain evidence="3">KCTC 23917</strain>
    </source>
</reference>
<dbReference type="Gene3D" id="1.10.10.10">
    <property type="entry name" value="Winged helix-like DNA-binding domain superfamily/Winged helix DNA-binding domain"/>
    <property type="match status" value="1"/>
</dbReference>
<organism evidence="2 3">
    <name type="scientific">Undibacterium squillarum</name>
    <dbReference type="NCBI Taxonomy" id="1131567"/>
    <lineage>
        <taxon>Bacteria</taxon>
        <taxon>Pseudomonadati</taxon>
        <taxon>Pseudomonadota</taxon>
        <taxon>Betaproteobacteria</taxon>
        <taxon>Burkholderiales</taxon>
        <taxon>Oxalobacteraceae</taxon>
        <taxon>Undibacterium</taxon>
    </lineage>
</organism>
<dbReference type="InterPro" id="IPR036388">
    <property type="entry name" value="WH-like_DNA-bd_sf"/>
</dbReference>